<dbReference type="SUPFAM" id="SSF55874">
    <property type="entry name" value="ATPase domain of HSP90 chaperone/DNA topoisomerase II/histidine kinase"/>
    <property type="match status" value="1"/>
</dbReference>
<keyword evidence="8" id="KW-0812">Transmembrane</keyword>
<organism evidence="12 13">
    <name type="scientific">Acidisarcina polymorpha</name>
    <dbReference type="NCBI Taxonomy" id="2211140"/>
    <lineage>
        <taxon>Bacteria</taxon>
        <taxon>Pseudomonadati</taxon>
        <taxon>Acidobacteriota</taxon>
        <taxon>Terriglobia</taxon>
        <taxon>Terriglobales</taxon>
        <taxon>Acidobacteriaceae</taxon>
        <taxon>Acidisarcina</taxon>
    </lineage>
</organism>
<keyword evidence="13" id="KW-1185">Reference proteome</keyword>
<dbReference type="Pfam" id="PF02518">
    <property type="entry name" value="HATPase_c"/>
    <property type="match status" value="1"/>
</dbReference>
<dbReference type="GO" id="GO:0016020">
    <property type="term" value="C:membrane"/>
    <property type="evidence" value="ECO:0007669"/>
    <property type="project" value="UniProtKB-SubCell"/>
</dbReference>
<comment type="subcellular location">
    <subcellularLocation>
        <location evidence="2">Membrane</location>
    </subcellularLocation>
</comment>
<dbReference type="InterPro" id="IPR005467">
    <property type="entry name" value="His_kinase_dom"/>
</dbReference>
<dbReference type="EMBL" id="CP030840">
    <property type="protein sequence ID" value="AXC11445.1"/>
    <property type="molecule type" value="Genomic_DNA"/>
</dbReference>
<name>A0A2Z5FYG3_9BACT</name>
<gene>
    <name evidence="12" type="ORF">ACPOL_2121</name>
</gene>
<proteinExistence type="predicted"/>
<comment type="catalytic activity">
    <reaction evidence="1">
        <text>ATP + protein L-histidine = ADP + protein N-phospho-L-histidine.</text>
        <dbReference type="EC" id="2.7.13.3"/>
    </reaction>
</comment>
<dbReference type="InterPro" id="IPR000014">
    <property type="entry name" value="PAS"/>
</dbReference>
<keyword evidence="8" id="KW-1133">Transmembrane helix</keyword>
<dbReference type="Gene3D" id="3.30.450.20">
    <property type="entry name" value="PAS domain"/>
    <property type="match status" value="1"/>
</dbReference>
<dbReference type="CDD" id="cd00130">
    <property type="entry name" value="PAS"/>
    <property type="match status" value="1"/>
</dbReference>
<dbReference type="SUPFAM" id="SSF47384">
    <property type="entry name" value="Homodimeric domain of signal transducing histidine kinase"/>
    <property type="match status" value="1"/>
</dbReference>
<reference evidence="12 13" key="1">
    <citation type="journal article" date="2018" name="Front. Microbiol.">
        <title>Hydrolytic Capabilities as a Key to Environmental Success: Chitinolytic and Cellulolytic Acidobacteria From Acidic Sub-arctic Soils and Boreal Peatlands.</title>
        <authorList>
            <person name="Belova S.E."/>
            <person name="Ravin N.V."/>
            <person name="Pankratov T.A."/>
            <person name="Rakitin A.L."/>
            <person name="Ivanova A.A."/>
            <person name="Beletsky A.V."/>
            <person name="Mardanov A.V."/>
            <person name="Sinninghe Damste J.S."/>
            <person name="Dedysh S.N."/>
        </authorList>
    </citation>
    <scope>NUCLEOTIDE SEQUENCE [LARGE SCALE GENOMIC DNA]</scope>
    <source>
        <strain evidence="12 13">SBC82</strain>
    </source>
</reference>
<evidence type="ECO:0000313" key="12">
    <source>
        <dbReference type="EMBL" id="AXC11445.1"/>
    </source>
</evidence>
<evidence type="ECO:0000256" key="1">
    <source>
        <dbReference type="ARBA" id="ARBA00000085"/>
    </source>
</evidence>
<dbReference type="RefSeq" id="WP_114206901.1">
    <property type="nucleotide sequence ID" value="NZ_CP030840.1"/>
</dbReference>
<dbReference type="PROSITE" id="PS50109">
    <property type="entry name" value="HIS_KIN"/>
    <property type="match status" value="1"/>
</dbReference>
<dbReference type="Pfam" id="PF08448">
    <property type="entry name" value="PAS_4"/>
    <property type="match status" value="1"/>
</dbReference>
<dbReference type="PRINTS" id="PR00344">
    <property type="entry name" value="BCTRLSENSOR"/>
</dbReference>
<dbReference type="NCBIfam" id="TIGR00229">
    <property type="entry name" value="sensory_box"/>
    <property type="match status" value="1"/>
</dbReference>
<keyword evidence="8" id="KW-0472">Membrane</keyword>
<dbReference type="PIRSF" id="PIRSF037532">
    <property type="entry name" value="STHK_NtrY"/>
    <property type="match status" value="1"/>
</dbReference>
<dbReference type="Gene3D" id="3.30.565.10">
    <property type="entry name" value="Histidine kinase-like ATPase, C-terminal domain"/>
    <property type="match status" value="1"/>
</dbReference>
<feature type="domain" description="HAMP" evidence="11">
    <location>
        <begin position="337"/>
        <end position="389"/>
    </location>
</feature>
<sequence length="805" mass="87423">MAPEPKHRKIVVGGLAAGLLLLLLLFSALQGLNLSFLEPRSAGLVLLFTGLSVVAFLIFVVLLVLLSRNILKLYADQRSRVLGSRLRSRMLIGALLLSLAPAMFMFFYSYFLLNRSIDRWFSQPVGQLREDSTRVALELSHYATNNARVEAEALASSPTLARALDTDDDPVVIAPTGVNLALIEVLRSRRITLQGGFAIVYHEGQPVAQFQMPAQNGRVVVRPWMDESESTMNTSEPATTTILKAAQRSDEPVVQFAGGEFALGAATVGPSDSENNVVVIGLPMPAGLSVTVARIRHGAEGTYRIRNGFRRLAFSILLLLTALILFTSSWLALFLSKQITRPVEALADAMDEIAAGHYKHRVAVEATEELGELVRSFNHMAGDLEESRAIAETSTLQLSAANLTSEERRRELETVLETIPSGVVTLDSSMRVLQANRAFLDLLEPAQQAIAVGSSIQSLFPADLADDLTRLLRRSQRMGIAAMEFEFRSPKGMLNLSTTMAALELEGSQRGCILVVEDVTEFLRAQRQVAWKEVAQRVAHEIKNPLTPISLSAERIRKHVDRPTPESAGIIRKCSEVILGSVDTMRTLVDQFAALAQFPTAQPKPNDLNLIVESALMLFAGRLGGITIHRRLAPDIPPVMADAEALKRAFANLIDNAAEAMQGSLLRQLTIETCLNDNNMAEIVVADTGHGLTAETRERLFLPYFSTKQRGTGLGLSIAAKIVQEHEGAIRAEQNTPKGARFVMELPLAEIPTIDGGRNESSLAVHGNGDGEISGNLGRNGAPHKNGNGNGVGPMMTGIEAKPSR</sequence>
<dbReference type="KEGG" id="abas:ACPOL_2121"/>
<dbReference type="SMART" id="SM00091">
    <property type="entry name" value="PAS"/>
    <property type="match status" value="1"/>
</dbReference>
<dbReference type="SUPFAM" id="SSF158472">
    <property type="entry name" value="HAMP domain-like"/>
    <property type="match status" value="1"/>
</dbReference>
<dbReference type="SUPFAM" id="SSF55785">
    <property type="entry name" value="PYP-like sensor domain (PAS domain)"/>
    <property type="match status" value="1"/>
</dbReference>
<evidence type="ECO:0000256" key="5">
    <source>
        <dbReference type="ARBA" id="ARBA00022679"/>
    </source>
</evidence>
<evidence type="ECO:0000256" key="8">
    <source>
        <dbReference type="SAM" id="Phobius"/>
    </source>
</evidence>
<feature type="region of interest" description="Disordered" evidence="7">
    <location>
        <begin position="755"/>
        <end position="805"/>
    </location>
</feature>
<evidence type="ECO:0000256" key="4">
    <source>
        <dbReference type="ARBA" id="ARBA00022553"/>
    </source>
</evidence>
<evidence type="ECO:0000256" key="7">
    <source>
        <dbReference type="SAM" id="MobiDB-lite"/>
    </source>
</evidence>
<dbReference type="SMART" id="SM00304">
    <property type="entry name" value="HAMP"/>
    <property type="match status" value="1"/>
</dbReference>
<dbReference type="Proteomes" id="UP000253606">
    <property type="component" value="Chromosome"/>
</dbReference>
<dbReference type="InterPro" id="IPR003661">
    <property type="entry name" value="HisK_dim/P_dom"/>
</dbReference>
<feature type="domain" description="Histidine kinase" evidence="9">
    <location>
        <begin position="537"/>
        <end position="750"/>
    </location>
</feature>
<dbReference type="InterPro" id="IPR035965">
    <property type="entry name" value="PAS-like_dom_sf"/>
</dbReference>
<dbReference type="CDD" id="cd06225">
    <property type="entry name" value="HAMP"/>
    <property type="match status" value="1"/>
</dbReference>
<accession>A0A2Z5FYG3</accession>
<dbReference type="Gene3D" id="6.10.340.10">
    <property type="match status" value="1"/>
</dbReference>
<dbReference type="Gene3D" id="1.10.287.130">
    <property type="match status" value="1"/>
</dbReference>
<feature type="transmembrane region" description="Helical" evidence="8">
    <location>
        <begin position="316"/>
        <end position="335"/>
    </location>
</feature>
<dbReference type="PROSITE" id="PS50112">
    <property type="entry name" value="PAS"/>
    <property type="match status" value="1"/>
</dbReference>
<feature type="domain" description="PAS" evidence="10">
    <location>
        <begin position="408"/>
        <end position="479"/>
    </location>
</feature>
<dbReference type="InterPro" id="IPR017232">
    <property type="entry name" value="NtrY"/>
</dbReference>
<dbReference type="InterPro" id="IPR036097">
    <property type="entry name" value="HisK_dim/P_sf"/>
</dbReference>
<evidence type="ECO:0000259" key="11">
    <source>
        <dbReference type="PROSITE" id="PS50885"/>
    </source>
</evidence>
<dbReference type="GO" id="GO:0000155">
    <property type="term" value="F:phosphorelay sensor kinase activity"/>
    <property type="evidence" value="ECO:0007669"/>
    <property type="project" value="InterPro"/>
</dbReference>
<evidence type="ECO:0000313" key="13">
    <source>
        <dbReference type="Proteomes" id="UP000253606"/>
    </source>
</evidence>
<keyword evidence="4" id="KW-0597">Phosphoprotein</keyword>
<dbReference type="EC" id="2.7.13.3" evidence="3"/>
<evidence type="ECO:0000256" key="3">
    <source>
        <dbReference type="ARBA" id="ARBA00012438"/>
    </source>
</evidence>
<dbReference type="SMART" id="SM00388">
    <property type="entry name" value="HisKA"/>
    <property type="match status" value="1"/>
</dbReference>
<evidence type="ECO:0000259" key="10">
    <source>
        <dbReference type="PROSITE" id="PS50112"/>
    </source>
</evidence>
<dbReference type="OrthoDB" id="9815750at2"/>
<dbReference type="InterPro" id="IPR003660">
    <property type="entry name" value="HAMP_dom"/>
</dbReference>
<evidence type="ECO:0000256" key="2">
    <source>
        <dbReference type="ARBA" id="ARBA00004370"/>
    </source>
</evidence>
<protein>
    <recommendedName>
        <fullName evidence="3">histidine kinase</fullName>
        <ecNumber evidence="3">2.7.13.3</ecNumber>
    </recommendedName>
</protein>
<evidence type="ECO:0000256" key="6">
    <source>
        <dbReference type="ARBA" id="ARBA00022777"/>
    </source>
</evidence>
<dbReference type="InterPro" id="IPR036890">
    <property type="entry name" value="HATPase_C_sf"/>
</dbReference>
<dbReference type="Pfam" id="PF00672">
    <property type="entry name" value="HAMP"/>
    <property type="match status" value="1"/>
</dbReference>
<keyword evidence="6" id="KW-0418">Kinase</keyword>
<dbReference type="Pfam" id="PF00512">
    <property type="entry name" value="HisKA"/>
    <property type="match status" value="1"/>
</dbReference>
<dbReference type="PROSITE" id="PS50885">
    <property type="entry name" value="HAMP"/>
    <property type="match status" value="1"/>
</dbReference>
<feature type="transmembrane region" description="Helical" evidence="8">
    <location>
        <begin position="88"/>
        <end position="111"/>
    </location>
</feature>
<dbReference type="InterPro" id="IPR004358">
    <property type="entry name" value="Sig_transdc_His_kin-like_C"/>
</dbReference>
<dbReference type="InterPro" id="IPR003594">
    <property type="entry name" value="HATPase_dom"/>
</dbReference>
<dbReference type="CDD" id="cd00082">
    <property type="entry name" value="HisKA"/>
    <property type="match status" value="1"/>
</dbReference>
<dbReference type="PANTHER" id="PTHR43065:SF42">
    <property type="entry name" value="TWO-COMPONENT SENSOR PPRA"/>
    <property type="match status" value="1"/>
</dbReference>
<dbReference type="InterPro" id="IPR013656">
    <property type="entry name" value="PAS_4"/>
</dbReference>
<feature type="transmembrane region" description="Helical" evidence="8">
    <location>
        <begin position="41"/>
        <end position="67"/>
    </location>
</feature>
<keyword evidence="5" id="KW-0808">Transferase</keyword>
<evidence type="ECO:0000259" key="9">
    <source>
        <dbReference type="PROSITE" id="PS50109"/>
    </source>
</evidence>
<dbReference type="PANTHER" id="PTHR43065">
    <property type="entry name" value="SENSOR HISTIDINE KINASE"/>
    <property type="match status" value="1"/>
</dbReference>
<dbReference type="SMART" id="SM00387">
    <property type="entry name" value="HATPase_c"/>
    <property type="match status" value="1"/>
</dbReference>
<dbReference type="AlphaFoldDB" id="A0A2Z5FYG3"/>